<proteinExistence type="predicted"/>
<evidence type="ECO:0000313" key="2">
    <source>
        <dbReference type="Proteomes" id="UP001144978"/>
    </source>
</evidence>
<dbReference type="EMBL" id="JANSHE010007748">
    <property type="protein sequence ID" value="KAJ2956743.1"/>
    <property type="molecule type" value="Genomic_DNA"/>
</dbReference>
<gene>
    <name evidence="1" type="ORF">NUW54_g14646</name>
</gene>
<accession>A0ACC1MBA8</accession>
<dbReference type="Proteomes" id="UP001144978">
    <property type="component" value="Unassembled WGS sequence"/>
</dbReference>
<reference evidence="1" key="1">
    <citation type="submission" date="2022-08" db="EMBL/GenBank/DDBJ databases">
        <title>Genome Sequence of Pycnoporus sanguineus.</title>
        <authorList>
            <person name="Buettner E."/>
        </authorList>
    </citation>
    <scope>NUCLEOTIDE SEQUENCE</scope>
    <source>
        <strain evidence="1">CG-C14</strain>
    </source>
</reference>
<evidence type="ECO:0000313" key="1">
    <source>
        <dbReference type="EMBL" id="KAJ2956743.1"/>
    </source>
</evidence>
<protein>
    <submittedName>
        <fullName evidence="1">Uncharacterized protein</fullName>
    </submittedName>
</protein>
<comment type="caution">
    <text evidence="1">The sequence shown here is derived from an EMBL/GenBank/DDBJ whole genome shotgun (WGS) entry which is preliminary data.</text>
</comment>
<organism evidence="1 2">
    <name type="scientific">Trametes sanguinea</name>
    <dbReference type="NCBI Taxonomy" id="158606"/>
    <lineage>
        <taxon>Eukaryota</taxon>
        <taxon>Fungi</taxon>
        <taxon>Dikarya</taxon>
        <taxon>Basidiomycota</taxon>
        <taxon>Agaricomycotina</taxon>
        <taxon>Agaricomycetes</taxon>
        <taxon>Polyporales</taxon>
        <taxon>Polyporaceae</taxon>
        <taxon>Trametes</taxon>
    </lineage>
</organism>
<name>A0ACC1MBA8_9APHY</name>
<sequence length="138" mass="15270">MSRLLSPSGPEIFTAGWSSSASSDLITLGQFTHKFESHYLVQARGGTPDEAPQAYKERSPVNKADKIKAPLLVLQGSLDAVVPPNQAELIVSNIRKRGGRVEYIVFEGEGHGWRKAENIKTALEKELAFYEDVFGLRR</sequence>
<keyword evidence="2" id="KW-1185">Reference proteome</keyword>